<keyword evidence="7" id="KW-1185">Reference proteome</keyword>
<dbReference type="Gene3D" id="3.40.50.720">
    <property type="entry name" value="NAD(P)-binding Rossmann-like Domain"/>
    <property type="match status" value="1"/>
</dbReference>
<dbReference type="PANTHER" id="PTHR43490:SF99">
    <property type="entry name" value="SHORT-CHAIN DEHYDROGENASE_REDUCTASE"/>
    <property type="match status" value="1"/>
</dbReference>
<dbReference type="AlphaFoldDB" id="A0A5B8M2X7"/>
<evidence type="ECO:0000313" key="6">
    <source>
        <dbReference type="EMBL" id="QDZ14511.1"/>
    </source>
</evidence>
<reference evidence="6 7" key="1">
    <citation type="submission" date="2019-07" db="EMBL/GenBank/DDBJ databases">
        <title>Full genome sequence of Humibacter sp. WJ7-1.</title>
        <authorList>
            <person name="Im W.-T."/>
        </authorList>
    </citation>
    <scope>NUCLEOTIDE SEQUENCE [LARGE SCALE GENOMIC DNA]</scope>
    <source>
        <strain evidence="6 7">WJ7-1</strain>
    </source>
</reference>
<gene>
    <name evidence="6" type="ORF">FPZ11_06830</name>
</gene>
<sequence>MTTTLITGANKGLGKATAQRLIAAGHTVYVGARDEGAGRAAADELGARFVRLDVTDDESVAAALKIIGAQGGLDVLVNNAGIARREGMGEALDGPSVLEVFDTNAVGIIRVTEAALPLLRKSANPVVVNVSSALGSFWATHEPSRPAFAFPSIVYGSSKAAVSMITVQYAKAVPEVKFNAVEPGITATSLGGGEPGSHPGRPARESAEVVARMAMIGADGPTGTFQEDAGELGW</sequence>
<dbReference type="InterPro" id="IPR002347">
    <property type="entry name" value="SDR_fam"/>
</dbReference>
<evidence type="ECO:0000256" key="4">
    <source>
        <dbReference type="RuleBase" id="RU000363"/>
    </source>
</evidence>
<evidence type="ECO:0000313" key="7">
    <source>
        <dbReference type="Proteomes" id="UP000320216"/>
    </source>
</evidence>
<feature type="region of interest" description="Disordered" evidence="5">
    <location>
        <begin position="187"/>
        <end position="206"/>
    </location>
</feature>
<dbReference type="KEGG" id="huw:FPZ11_06830"/>
<proteinExistence type="inferred from homology"/>
<dbReference type="GO" id="GO:0016491">
    <property type="term" value="F:oxidoreductase activity"/>
    <property type="evidence" value="ECO:0007669"/>
    <property type="project" value="UniProtKB-KW"/>
</dbReference>
<dbReference type="SUPFAM" id="SSF51735">
    <property type="entry name" value="NAD(P)-binding Rossmann-fold domains"/>
    <property type="match status" value="1"/>
</dbReference>
<evidence type="ECO:0000256" key="2">
    <source>
        <dbReference type="ARBA" id="ARBA00022857"/>
    </source>
</evidence>
<dbReference type="Proteomes" id="UP000320216">
    <property type="component" value="Chromosome"/>
</dbReference>
<evidence type="ECO:0000256" key="3">
    <source>
        <dbReference type="ARBA" id="ARBA00023002"/>
    </source>
</evidence>
<dbReference type="PRINTS" id="PR00081">
    <property type="entry name" value="GDHRDH"/>
</dbReference>
<accession>A0A5B8M2X7</accession>
<dbReference type="PANTHER" id="PTHR43490">
    <property type="entry name" value="(+)-NEOMENTHOL DEHYDROGENASE"/>
    <property type="match status" value="1"/>
</dbReference>
<name>A0A5B8M2X7_9MICO</name>
<dbReference type="RefSeq" id="WP_146319485.1">
    <property type="nucleotide sequence ID" value="NZ_CP042305.1"/>
</dbReference>
<dbReference type="Pfam" id="PF00106">
    <property type="entry name" value="adh_short"/>
    <property type="match status" value="1"/>
</dbReference>
<keyword evidence="3" id="KW-0560">Oxidoreductase</keyword>
<comment type="similarity">
    <text evidence="1 4">Belongs to the short-chain dehydrogenases/reductases (SDR) family.</text>
</comment>
<evidence type="ECO:0000256" key="1">
    <source>
        <dbReference type="ARBA" id="ARBA00006484"/>
    </source>
</evidence>
<evidence type="ECO:0000256" key="5">
    <source>
        <dbReference type="SAM" id="MobiDB-lite"/>
    </source>
</evidence>
<dbReference type="EMBL" id="CP042305">
    <property type="protein sequence ID" value="QDZ14511.1"/>
    <property type="molecule type" value="Genomic_DNA"/>
</dbReference>
<protein>
    <submittedName>
        <fullName evidence="6">SDR family NAD(P)-dependent oxidoreductase</fullName>
    </submittedName>
</protein>
<dbReference type="OrthoDB" id="9781117at2"/>
<dbReference type="InterPro" id="IPR036291">
    <property type="entry name" value="NAD(P)-bd_dom_sf"/>
</dbReference>
<organism evidence="6 7">
    <name type="scientific">Humibacter ginsenosidimutans</name>
    <dbReference type="NCBI Taxonomy" id="2599293"/>
    <lineage>
        <taxon>Bacteria</taxon>
        <taxon>Bacillati</taxon>
        <taxon>Actinomycetota</taxon>
        <taxon>Actinomycetes</taxon>
        <taxon>Micrococcales</taxon>
        <taxon>Microbacteriaceae</taxon>
        <taxon>Humibacter</taxon>
    </lineage>
</organism>
<dbReference type="PRINTS" id="PR00080">
    <property type="entry name" value="SDRFAMILY"/>
</dbReference>
<keyword evidence="2" id="KW-0521">NADP</keyword>